<reference evidence="3 4" key="1">
    <citation type="submission" date="2024-07" db="EMBL/GenBank/DDBJ databases">
        <title>Section-level genome sequencing and comparative genomics of Aspergillus sections Usti and Cavernicolus.</title>
        <authorList>
            <consortium name="Lawrence Berkeley National Laboratory"/>
            <person name="Nybo J.L."/>
            <person name="Vesth T.C."/>
            <person name="Theobald S."/>
            <person name="Frisvad J.C."/>
            <person name="Larsen T.O."/>
            <person name="Kjaerboelling I."/>
            <person name="Rothschild-Mancinelli K."/>
            <person name="Lyhne E.K."/>
            <person name="Kogle M.E."/>
            <person name="Barry K."/>
            <person name="Clum A."/>
            <person name="Na H."/>
            <person name="Ledsgaard L."/>
            <person name="Lin J."/>
            <person name="Lipzen A."/>
            <person name="Kuo A."/>
            <person name="Riley R."/>
            <person name="Mondo S."/>
            <person name="LaButti K."/>
            <person name="Haridas S."/>
            <person name="Pangalinan J."/>
            <person name="Salamov A.A."/>
            <person name="Simmons B.A."/>
            <person name="Magnuson J.K."/>
            <person name="Chen J."/>
            <person name="Drula E."/>
            <person name="Henrissat B."/>
            <person name="Wiebenga A."/>
            <person name="Lubbers R.J."/>
            <person name="Gomes A.C."/>
            <person name="Makela M.R."/>
            <person name="Stajich J."/>
            <person name="Grigoriev I.V."/>
            <person name="Mortensen U.H."/>
            <person name="De vries R.P."/>
            <person name="Baker S.E."/>
            <person name="Andersen M.R."/>
        </authorList>
    </citation>
    <scope>NUCLEOTIDE SEQUENCE [LARGE SCALE GENOMIC DNA]</scope>
    <source>
        <strain evidence="3 4">CBS 600.67</strain>
    </source>
</reference>
<proteinExistence type="predicted"/>
<gene>
    <name evidence="3" type="ORF">BDW59DRAFT_22574</name>
</gene>
<dbReference type="PANTHER" id="PTHR48081">
    <property type="entry name" value="AB HYDROLASE SUPERFAMILY PROTEIN C4A8.06C"/>
    <property type="match status" value="1"/>
</dbReference>
<evidence type="ECO:0000259" key="2">
    <source>
        <dbReference type="Pfam" id="PF07859"/>
    </source>
</evidence>
<name>A0ABR4IR61_9EURO</name>
<evidence type="ECO:0000256" key="1">
    <source>
        <dbReference type="ARBA" id="ARBA00022801"/>
    </source>
</evidence>
<dbReference type="SUPFAM" id="SSF53474">
    <property type="entry name" value="alpha/beta-Hydrolases"/>
    <property type="match status" value="1"/>
</dbReference>
<organism evidence="3 4">
    <name type="scientific">Aspergillus cavernicola</name>
    <dbReference type="NCBI Taxonomy" id="176166"/>
    <lineage>
        <taxon>Eukaryota</taxon>
        <taxon>Fungi</taxon>
        <taxon>Dikarya</taxon>
        <taxon>Ascomycota</taxon>
        <taxon>Pezizomycotina</taxon>
        <taxon>Eurotiomycetes</taxon>
        <taxon>Eurotiomycetidae</taxon>
        <taxon>Eurotiales</taxon>
        <taxon>Aspergillaceae</taxon>
        <taxon>Aspergillus</taxon>
        <taxon>Aspergillus subgen. Nidulantes</taxon>
    </lineage>
</organism>
<feature type="domain" description="Alpha/beta hydrolase fold-3" evidence="2">
    <location>
        <begin position="115"/>
        <end position="337"/>
    </location>
</feature>
<evidence type="ECO:0000313" key="4">
    <source>
        <dbReference type="Proteomes" id="UP001610335"/>
    </source>
</evidence>
<dbReference type="Proteomes" id="UP001610335">
    <property type="component" value="Unassembled WGS sequence"/>
</dbReference>
<dbReference type="InterPro" id="IPR050300">
    <property type="entry name" value="GDXG_lipolytic_enzyme"/>
</dbReference>
<protein>
    <submittedName>
        <fullName evidence="3">Alpha/beta hydrolase fold-domain-containing protein</fullName>
    </submittedName>
</protein>
<dbReference type="Gene3D" id="3.40.50.1820">
    <property type="entry name" value="alpha/beta hydrolase"/>
    <property type="match status" value="1"/>
</dbReference>
<evidence type="ECO:0000313" key="3">
    <source>
        <dbReference type="EMBL" id="KAL2830240.1"/>
    </source>
</evidence>
<keyword evidence="1 3" id="KW-0378">Hydrolase</keyword>
<accession>A0ABR4IR61</accession>
<dbReference type="PANTHER" id="PTHR48081:SF8">
    <property type="entry name" value="ALPHA_BETA HYDROLASE FOLD-3 DOMAIN-CONTAINING PROTEIN-RELATED"/>
    <property type="match status" value="1"/>
</dbReference>
<dbReference type="GO" id="GO:0016787">
    <property type="term" value="F:hydrolase activity"/>
    <property type="evidence" value="ECO:0007669"/>
    <property type="project" value="UniProtKB-KW"/>
</dbReference>
<dbReference type="InterPro" id="IPR013094">
    <property type="entry name" value="AB_hydrolase_3"/>
</dbReference>
<dbReference type="EMBL" id="JBFXLS010000013">
    <property type="protein sequence ID" value="KAL2830240.1"/>
    <property type="molecule type" value="Genomic_DNA"/>
</dbReference>
<keyword evidence="4" id="KW-1185">Reference proteome</keyword>
<dbReference type="InterPro" id="IPR029058">
    <property type="entry name" value="AB_hydrolase_fold"/>
</dbReference>
<dbReference type="Pfam" id="PF07859">
    <property type="entry name" value="Abhydrolase_3"/>
    <property type="match status" value="1"/>
</dbReference>
<comment type="caution">
    <text evidence="3">The sequence shown here is derived from an EMBL/GenBank/DDBJ whole genome shotgun (WGS) entry which is preliminary data.</text>
</comment>
<sequence>MAGIKDLHELRPGFIVQPLHNSIPPSLLPRFDPAYIEYYNKYNAGRLHTHEVPIEAFRKDPAKYLTVYGRAAGPDIFRITEQKCPVKDGGISVRIFEPASILDEQGQPKKRAVYINFHGGGWVFGNLATDHDFCKRLVDGLDGHLVAFDVDYRLAPEYKFPTAVEDCWAAFNWIRSKAEEFNLDLNRVSVGGASAGGHISAVIAHQCRNANIPLALQVLVVPVCDLHNAFTPEGEFDRDNCPYESYREMEYTVALPAARMSYFHKHFLGVPRPAPSEDDWKISPMLARNFSNLAPALVFNAEMDPLRDEAEVYAEKLRAAGGRVELVRVAGAPHTFCGLDGILESAKMFNAKVIETMRKDFLS</sequence>